<name>A0A1M3KXX3_9BACT</name>
<dbReference type="AlphaFoldDB" id="A0A1M3KXX3"/>
<accession>A0A1M3KXX3</accession>
<organism evidence="1 2">
    <name type="scientific">Candidatus Kapaibacterium thiocyanatum</name>
    <dbReference type="NCBI Taxonomy" id="1895771"/>
    <lineage>
        <taxon>Bacteria</taxon>
        <taxon>Pseudomonadati</taxon>
        <taxon>Candidatus Kapaibacteriota</taxon>
        <taxon>Candidatus Kapaibacteriia</taxon>
        <taxon>Candidatus Kapaibacteriales</taxon>
        <taxon>Candidatus Kapaibacteriaceae</taxon>
        <taxon>Candidatus Kapaibacterium</taxon>
    </lineage>
</organism>
<dbReference type="Proteomes" id="UP000184233">
    <property type="component" value="Unassembled WGS sequence"/>
</dbReference>
<dbReference type="EMBL" id="MKVH01000024">
    <property type="protein sequence ID" value="OJX57296.1"/>
    <property type="molecule type" value="Genomic_DNA"/>
</dbReference>
<comment type="caution">
    <text evidence="1">The sequence shown here is derived from an EMBL/GenBank/DDBJ whole genome shotgun (WGS) entry which is preliminary data.</text>
</comment>
<dbReference type="NCBIfam" id="TIGR00847">
    <property type="entry name" value="ccoS"/>
    <property type="match status" value="1"/>
</dbReference>
<protein>
    <submittedName>
        <fullName evidence="1">Cytochrome oxidase maturation protein, cbb3-type</fullName>
    </submittedName>
</protein>
<dbReference type="Pfam" id="PF03597">
    <property type="entry name" value="FixS"/>
    <property type="match status" value="1"/>
</dbReference>
<sequence length="66" mass="7423">MDIMMLLVPCSLLVSGGFLFAFLWATRSGQFDDTSTPAIRMLFDEPAKIENIENDEHQRTTKGLDS</sequence>
<reference evidence="1 2" key="1">
    <citation type="submission" date="2016-09" db="EMBL/GenBank/DDBJ databases">
        <title>Genome-resolved meta-omics ties microbial dynamics to process performance in biotechnology for thiocyanate degradation.</title>
        <authorList>
            <person name="Kantor R.S."/>
            <person name="Huddy R.J."/>
            <person name="Iyer R."/>
            <person name="Thomas B.C."/>
            <person name="Brown C.T."/>
            <person name="Anantharaman K."/>
            <person name="Tringe S."/>
            <person name="Hettich R.L."/>
            <person name="Harrison S.T."/>
            <person name="Banfield J.F."/>
        </authorList>
    </citation>
    <scope>NUCLEOTIDE SEQUENCE [LARGE SCALE GENOMIC DNA]</scope>
    <source>
        <strain evidence="1">59-99</strain>
    </source>
</reference>
<dbReference type="InterPro" id="IPR004714">
    <property type="entry name" value="Cyt_oxidase_maturation_cbb3"/>
</dbReference>
<evidence type="ECO:0000313" key="1">
    <source>
        <dbReference type="EMBL" id="OJX57296.1"/>
    </source>
</evidence>
<dbReference type="PANTHER" id="PTHR41532">
    <property type="entry name" value="FIXS PROTEIN"/>
    <property type="match status" value="1"/>
</dbReference>
<gene>
    <name evidence="1" type="ORF">BGO89_12495</name>
</gene>
<evidence type="ECO:0000313" key="2">
    <source>
        <dbReference type="Proteomes" id="UP000184233"/>
    </source>
</evidence>
<proteinExistence type="predicted"/>
<dbReference type="PANTHER" id="PTHR41532:SF1">
    <property type="entry name" value="FIXS PROTEIN"/>
    <property type="match status" value="1"/>
</dbReference>
<dbReference type="STRING" id="1895771.BGO89_12495"/>